<evidence type="ECO:0000256" key="1">
    <source>
        <dbReference type="ARBA" id="ARBA00001974"/>
    </source>
</evidence>
<comment type="caution">
    <text evidence="7">The sequence shown here is derived from an EMBL/GenBank/DDBJ whole genome shotgun (WGS) entry which is preliminary data.</text>
</comment>
<comment type="similarity">
    <text evidence="2">Belongs to the oxygen-dependent FAD-linked oxidoreductase family.</text>
</comment>
<comment type="cofactor">
    <cofactor evidence="1">
        <name>FAD</name>
        <dbReference type="ChEBI" id="CHEBI:57692"/>
    </cofactor>
</comment>
<protein>
    <submittedName>
        <fullName evidence="7">Cysteine desulfurase</fullName>
    </submittedName>
</protein>
<keyword evidence="5" id="KW-0560">Oxidoreductase</keyword>
<evidence type="ECO:0000256" key="3">
    <source>
        <dbReference type="ARBA" id="ARBA00022630"/>
    </source>
</evidence>
<dbReference type="Gene3D" id="3.30.465.10">
    <property type="match status" value="1"/>
</dbReference>
<gene>
    <name evidence="7" type="ORF">CSOJ01_02866</name>
</gene>
<evidence type="ECO:0000259" key="6">
    <source>
        <dbReference type="PROSITE" id="PS51387"/>
    </source>
</evidence>
<dbReference type="EMBL" id="WIGN01000026">
    <property type="protein sequence ID" value="KAF6816691.1"/>
    <property type="molecule type" value="Genomic_DNA"/>
</dbReference>
<dbReference type="SUPFAM" id="SSF56176">
    <property type="entry name" value="FAD-binding/transporter-associated domain-like"/>
    <property type="match status" value="1"/>
</dbReference>
<dbReference type="Pfam" id="PF01565">
    <property type="entry name" value="FAD_binding_4"/>
    <property type="match status" value="1"/>
</dbReference>
<evidence type="ECO:0000313" key="8">
    <source>
        <dbReference type="Proteomes" id="UP000652219"/>
    </source>
</evidence>
<dbReference type="AlphaFoldDB" id="A0A8H6N238"/>
<accession>A0A8H6N238</accession>
<evidence type="ECO:0000256" key="4">
    <source>
        <dbReference type="ARBA" id="ARBA00022827"/>
    </source>
</evidence>
<keyword evidence="4" id="KW-0274">FAD</keyword>
<dbReference type="Proteomes" id="UP000652219">
    <property type="component" value="Unassembled WGS sequence"/>
</dbReference>
<sequence length="474" mass="52819">MSPDADSSILAILEPLIQTLRSDCVVKPGDELYVLHSEPFAIQKQQNPQVVLVPESTDELGAILRFLYTSELDFAIRGHGFKSPSAKHVVVSTMSFNDLDYDPVKKIATVGASATWSEVVAYMDKVDPEYSVPVARTPAIGVAGAILNGGLSWMSTEYGCICDPINFLDAEVVKYDGSIVMASQEPELLWALRGSGGGFGVITKVLLRAHYYPTKIWSGLVLVPRKWLPQLIDKMVEFNHSVPHPKVTYFMYIVPKRLLHTVLEQEEPDAGDSVIFHVYDALGETHGRSAFHWALEKPGAIDRTRVTNMKGIVDMQRNAAVFRGKMKTLYAPMAVADLDRDILNRAVQFYDKLGELDQSIQDISSIIFECLLVRPPLGGTAEIAWPRSPNLNHLLLLISSCPGDGSKDQEELLRKISIDAPKEVLGDKLSEAEVNPAGLEPDYHSVEAVYREHYEKLKTLRSRYDPQSRFKSFF</sequence>
<dbReference type="PANTHER" id="PTHR42973">
    <property type="entry name" value="BINDING OXIDOREDUCTASE, PUTATIVE (AFU_ORTHOLOGUE AFUA_1G17690)-RELATED"/>
    <property type="match status" value="1"/>
</dbReference>
<proteinExistence type="inferred from homology"/>
<feature type="domain" description="FAD-binding PCMH-type" evidence="6">
    <location>
        <begin position="44"/>
        <end position="212"/>
    </location>
</feature>
<dbReference type="InterPro" id="IPR036318">
    <property type="entry name" value="FAD-bd_PCMH-like_sf"/>
</dbReference>
<dbReference type="GO" id="GO:0016491">
    <property type="term" value="F:oxidoreductase activity"/>
    <property type="evidence" value="ECO:0007669"/>
    <property type="project" value="UniProtKB-KW"/>
</dbReference>
<keyword evidence="3" id="KW-0285">Flavoprotein</keyword>
<dbReference type="InterPro" id="IPR016166">
    <property type="entry name" value="FAD-bd_PCMH"/>
</dbReference>
<reference evidence="7 8" key="1">
    <citation type="journal article" date="2020" name="Phytopathology">
        <title>Genome Sequence Resources of Colletotrichum truncatum, C. plurivorum, C. musicola, and C. sojae: Four Species Pathogenic to Soybean (Glycine max).</title>
        <authorList>
            <person name="Rogerio F."/>
            <person name="Boufleur T.R."/>
            <person name="Ciampi-Guillardi M."/>
            <person name="Sukno S.A."/>
            <person name="Thon M.R."/>
            <person name="Massola Junior N.S."/>
            <person name="Baroncelli R."/>
        </authorList>
    </citation>
    <scope>NUCLEOTIDE SEQUENCE [LARGE SCALE GENOMIC DNA]</scope>
    <source>
        <strain evidence="7 8">LFN0009</strain>
    </source>
</reference>
<evidence type="ECO:0000256" key="2">
    <source>
        <dbReference type="ARBA" id="ARBA00005466"/>
    </source>
</evidence>
<dbReference type="PROSITE" id="PS51387">
    <property type="entry name" value="FAD_PCMH"/>
    <property type="match status" value="1"/>
</dbReference>
<name>A0A8H6N238_9PEZI</name>
<dbReference type="InterPro" id="IPR050416">
    <property type="entry name" value="FAD-linked_Oxidoreductase"/>
</dbReference>
<evidence type="ECO:0000313" key="7">
    <source>
        <dbReference type="EMBL" id="KAF6816691.1"/>
    </source>
</evidence>
<keyword evidence="8" id="KW-1185">Reference proteome</keyword>
<dbReference type="InterPro" id="IPR016169">
    <property type="entry name" value="FAD-bd_PCMH_sub2"/>
</dbReference>
<dbReference type="PANTHER" id="PTHR42973:SF39">
    <property type="entry name" value="FAD-BINDING PCMH-TYPE DOMAIN-CONTAINING PROTEIN"/>
    <property type="match status" value="1"/>
</dbReference>
<dbReference type="InterPro" id="IPR006094">
    <property type="entry name" value="Oxid_FAD_bind_N"/>
</dbReference>
<evidence type="ECO:0000256" key="5">
    <source>
        <dbReference type="ARBA" id="ARBA00023002"/>
    </source>
</evidence>
<organism evidence="7 8">
    <name type="scientific">Colletotrichum sojae</name>
    <dbReference type="NCBI Taxonomy" id="2175907"/>
    <lineage>
        <taxon>Eukaryota</taxon>
        <taxon>Fungi</taxon>
        <taxon>Dikarya</taxon>
        <taxon>Ascomycota</taxon>
        <taxon>Pezizomycotina</taxon>
        <taxon>Sordariomycetes</taxon>
        <taxon>Hypocreomycetidae</taxon>
        <taxon>Glomerellales</taxon>
        <taxon>Glomerellaceae</taxon>
        <taxon>Colletotrichum</taxon>
        <taxon>Colletotrichum orchidearum species complex</taxon>
    </lineage>
</organism>
<dbReference type="GO" id="GO:0071949">
    <property type="term" value="F:FAD binding"/>
    <property type="evidence" value="ECO:0007669"/>
    <property type="project" value="InterPro"/>
</dbReference>